<gene>
    <name evidence="1" type="ORF">MCOS_LOCUS4547</name>
</gene>
<dbReference type="Proteomes" id="UP000267029">
    <property type="component" value="Unassembled WGS sequence"/>
</dbReference>
<evidence type="ECO:0000313" key="2">
    <source>
        <dbReference type="Proteomes" id="UP000267029"/>
    </source>
</evidence>
<dbReference type="EMBL" id="UXSR01001845">
    <property type="protein sequence ID" value="VDD78544.1"/>
    <property type="molecule type" value="Genomic_DNA"/>
</dbReference>
<dbReference type="InterPro" id="IPR012674">
    <property type="entry name" value="Calycin"/>
</dbReference>
<name>A0A0R3UC98_MESCO</name>
<evidence type="ECO:0000313" key="1">
    <source>
        <dbReference type="EMBL" id="VDD78544.1"/>
    </source>
</evidence>
<dbReference type="SUPFAM" id="SSF50814">
    <property type="entry name" value="Lipocalins"/>
    <property type="match status" value="1"/>
</dbReference>
<proteinExistence type="predicted"/>
<reference evidence="1 2" key="1">
    <citation type="submission" date="2018-10" db="EMBL/GenBank/DDBJ databases">
        <authorList>
            <consortium name="Pathogen Informatics"/>
        </authorList>
    </citation>
    <scope>NUCLEOTIDE SEQUENCE [LARGE SCALE GENOMIC DNA]</scope>
</reference>
<dbReference type="OrthoDB" id="412780at2759"/>
<dbReference type="Gene3D" id="2.40.128.20">
    <property type="match status" value="1"/>
</dbReference>
<sequence>MKLGSEFRNTEFSELQLDEECDGVISGCRKVKSTITMDASNMKHVRVEEKTTHIERITEGDKILRNKCGQQYSSGGEVSAQGKYIESGDPTCFTVQLE</sequence>
<dbReference type="AlphaFoldDB" id="A0A0R3UC98"/>
<dbReference type="GO" id="GO:0008289">
    <property type="term" value="F:lipid binding"/>
    <property type="evidence" value="ECO:0007669"/>
    <property type="project" value="UniProtKB-KW"/>
</dbReference>
<protein>
    <submittedName>
        <fullName evidence="1">Uncharacterized protein</fullName>
    </submittedName>
</protein>
<accession>A0A0R3UC98</accession>
<keyword evidence="2" id="KW-1185">Reference proteome</keyword>
<organism evidence="1 2">
    <name type="scientific">Mesocestoides corti</name>
    <name type="common">Flatworm</name>
    <dbReference type="NCBI Taxonomy" id="53468"/>
    <lineage>
        <taxon>Eukaryota</taxon>
        <taxon>Metazoa</taxon>
        <taxon>Spiralia</taxon>
        <taxon>Lophotrochozoa</taxon>
        <taxon>Platyhelminthes</taxon>
        <taxon>Cestoda</taxon>
        <taxon>Eucestoda</taxon>
        <taxon>Cyclophyllidea</taxon>
        <taxon>Mesocestoididae</taxon>
        <taxon>Mesocestoides</taxon>
    </lineage>
</organism>